<evidence type="ECO:0000256" key="4">
    <source>
        <dbReference type="PIRNR" id="PIRNR011312"/>
    </source>
</evidence>
<dbReference type="GO" id="GO:0000723">
    <property type="term" value="P:telomere maintenance"/>
    <property type="evidence" value="ECO:0000315"/>
    <property type="project" value="WormBase"/>
</dbReference>
<sequence length="277" mass="31449">MKFSSLLQDTAAIDVFIKILTSVSKLSKKRCCVKIEKNALNFICCSGLHDGGSWFSLSIPYSSQIFRKFDMVGMNPRNEEQNLIYFELEIDSLVRVLPGGHCYLKLKLSKSQKDEPMLSVEVRNPEADIVSHQIPITIILSKYWNSYSRPSIGHRKMSISMPPPKMMSRFLHVFKNMNTRVVKLTASTSGDLRISTKIETGEIDVSFSDLQTNPSETDSQEDTAKVQLMIRNISPLFQSFANTRTRAKMNIISNRMAEFNFHNEDCVLSYIVGNVSD</sequence>
<dbReference type="GO" id="GO:0008340">
    <property type="term" value="P:determination of adult lifespan"/>
    <property type="evidence" value="ECO:0000315"/>
    <property type="project" value="WormBase"/>
</dbReference>
<name>G5EFI9_CAEEL</name>
<dbReference type="GO" id="GO:0009792">
    <property type="term" value="P:embryo development ending in birth or egg hatching"/>
    <property type="evidence" value="ECO:0000315"/>
    <property type="project" value="WormBase"/>
</dbReference>
<evidence type="ECO:0000313" key="7">
    <source>
        <dbReference type="Proteomes" id="UP000001940"/>
    </source>
</evidence>
<dbReference type="InterPro" id="IPR016580">
    <property type="entry name" value="HUS1"/>
</dbReference>
<dbReference type="HOGENOM" id="CLU_087716_0_0_1"/>
<dbReference type="GO" id="GO:0008630">
    <property type="term" value="P:intrinsic apoptotic signaling pathway in response to DNA damage"/>
    <property type="evidence" value="ECO:0000315"/>
    <property type="project" value="WormBase"/>
</dbReference>
<dbReference type="GO" id="GO:0030896">
    <property type="term" value="C:checkpoint clamp complex"/>
    <property type="evidence" value="ECO:0000318"/>
    <property type="project" value="GO_Central"/>
</dbReference>
<dbReference type="IntAct" id="G5EFI9">
    <property type="interactions" value="5"/>
</dbReference>
<dbReference type="RefSeq" id="NP_491203.1">
    <property type="nucleotide sequence ID" value="NM_058802.7"/>
</dbReference>
<dbReference type="FunFam" id="3.70.10.10:FF:000050">
    <property type="entry name" value="Checkpoint protein"/>
    <property type="match status" value="1"/>
</dbReference>
<dbReference type="WormBase" id="H26D21.1">
    <property type="protein sequence ID" value="CE20999"/>
    <property type="gene ID" value="WBGene00002042"/>
    <property type="gene designation" value="hus-1"/>
</dbReference>
<dbReference type="GO" id="GO:0000785">
    <property type="term" value="C:chromatin"/>
    <property type="evidence" value="ECO:0000314"/>
    <property type="project" value="WormBase"/>
</dbReference>
<evidence type="ECO:0000256" key="3">
    <source>
        <dbReference type="ARBA" id="ARBA00023242"/>
    </source>
</evidence>
<dbReference type="CTD" id="171939"/>
<evidence type="ECO:0000313" key="8">
    <source>
        <dbReference type="WormBase" id="H26D21.1"/>
    </source>
</evidence>
<dbReference type="KEGG" id="cel:CELE_H26D21.1"/>
<dbReference type="Proteomes" id="UP000001940">
    <property type="component" value="Chromosome I"/>
</dbReference>
<keyword evidence="3" id="KW-0539">Nucleus</keyword>
<dbReference type="Gene3D" id="3.70.10.10">
    <property type="match status" value="1"/>
</dbReference>
<reference evidence="6" key="4">
    <citation type="submission" date="2024-10" db="EMBL/GenBank/DDBJ databases">
        <authorList>
            <consortium name="WormBase Consortium"/>
            <person name="WormBase"/>
        </authorList>
    </citation>
    <scope>NUCLEOTIDE SEQUENCE</scope>
    <source>
        <strain evidence="6">Bristol N2</strain>
    </source>
</reference>
<proteinExistence type="evidence at transcript level"/>
<dbReference type="GO" id="GO:0031573">
    <property type="term" value="P:mitotic intra-S DNA damage checkpoint signaling"/>
    <property type="evidence" value="ECO:0000318"/>
    <property type="project" value="GO_Central"/>
</dbReference>
<dbReference type="GO" id="GO:0000077">
    <property type="term" value="P:DNA damage checkpoint signaling"/>
    <property type="evidence" value="ECO:0000303"/>
    <property type="project" value="ComplexPortal"/>
</dbReference>
<dbReference type="SMR" id="G5EFI9"/>
<dbReference type="InterPro" id="IPR007150">
    <property type="entry name" value="HUS1/Mec3"/>
</dbReference>
<organism evidence="5">
    <name type="scientific">Caenorhabditis elegans</name>
    <dbReference type="NCBI Taxonomy" id="6239"/>
    <lineage>
        <taxon>Eukaryota</taxon>
        <taxon>Metazoa</taxon>
        <taxon>Ecdysozoa</taxon>
        <taxon>Nematoda</taxon>
        <taxon>Chromadorea</taxon>
        <taxon>Rhabditida</taxon>
        <taxon>Rhabditina</taxon>
        <taxon>Rhabditomorpha</taxon>
        <taxon>Rhabditoidea</taxon>
        <taxon>Rhabditidae</taxon>
        <taxon>Peloderinae</taxon>
        <taxon>Caenorhabditis</taxon>
    </lineage>
</organism>
<evidence type="ECO:0000313" key="5">
    <source>
        <dbReference type="EMBL" id="AAD22029.1"/>
    </source>
</evidence>
<dbReference type="PIR" id="B87740">
    <property type="entry name" value="B87740"/>
</dbReference>
<comment type="similarity">
    <text evidence="2 4">Belongs to the HUS1 family.</text>
</comment>
<dbReference type="GO" id="GO:0007059">
    <property type="term" value="P:chromosome segregation"/>
    <property type="evidence" value="ECO:0000315"/>
    <property type="project" value="WormBase"/>
</dbReference>
<dbReference type="Bgee" id="WBGene00002042">
    <property type="expression patterns" value="Expressed in germ line (C elegans) and 4 other cell types or tissues"/>
</dbReference>
<comment type="subcellular location">
    <subcellularLocation>
        <location evidence="1">Nucleus</location>
    </subcellularLocation>
</comment>
<dbReference type="GO" id="GO:0035861">
    <property type="term" value="C:site of double-strand break"/>
    <property type="evidence" value="ECO:0000318"/>
    <property type="project" value="GO_Central"/>
</dbReference>
<reference evidence="6" key="3">
    <citation type="submission" date="2003-03" db="EMBL/GenBank/DDBJ databases">
        <authorList>
            <person name="Sulson J.E."/>
            <person name="Waterston R."/>
        </authorList>
    </citation>
    <scope>NUCLEOTIDE SEQUENCE</scope>
    <source>
        <strain evidence="6">Bristol N2</strain>
    </source>
</reference>
<dbReference type="ComplexPortal" id="CPX-1615">
    <property type="entry name" value="Checkpoint clamp complex"/>
</dbReference>
<dbReference type="Pfam" id="PF04005">
    <property type="entry name" value="Hus1"/>
    <property type="match status" value="1"/>
</dbReference>
<dbReference type="EMBL" id="AF117337">
    <property type="protein sequence ID" value="AAD22029.1"/>
    <property type="molecule type" value="mRNA"/>
</dbReference>
<dbReference type="eggNOG" id="KOG3999">
    <property type="taxonomic scope" value="Eukaryota"/>
</dbReference>
<dbReference type="GO" id="GO:0033314">
    <property type="term" value="P:mitotic DNA replication checkpoint signaling"/>
    <property type="evidence" value="ECO:0000318"/>
    <property type="project" value="GO_Central"/>
</dbReference>
<accession>G5EFI9</accession>
<dbReference type="GO" id="GO:0000724">
    <property type="term" value="P:double-strand break repair via homologous recombination"/>
    <property type="evidence" value="ECO:0000318"/>
    <property type="project" value="GO_Central"/>
</dbReference>
<dbReference type="GO" id="GO:0005634">
    <property type="term" value="C:nucleus"/>
    <property type="evidence" value="ECO:0000314"/>
    <property type="project" value="WormBase"/>
</dbReference>
<protein>
    <recommendedName>
        <fullName evidence="4">Checkpoint protein</fullName>
    </recommendedName>
</protein>
<dbReference type="GeneID" id="171939"/>
<gene>
    <name evidence="6 8" type="primary">hus-1</name>
    <name evidence="6" type="ORF">CELE_H26D21.1</name>
    <name evidence="8" type="ORF">H26D21.1</name>
</gene>
<dbReference type="AlphaFoldDB" id="G5EFI9"/>
<reference evidence="5" key="2">
    <citation type="submission" date="1998-12" db="EMBL/GenBank/DDBJ databases">
        <title>cDNA Cloning of a Homolog for Schizosaccharomyces pombe hus1 from C. elegans.</title>
        <authorList>
            <person name="Dean F.B."/>
            <person name="O'Donnell M."/>
        </authorList>
    </citation>
    <scope>NUCLEOTIDE SEQUENCE</scope>
</reference>
<dbReference type="GO" id="GO:0006289">
    <property type="term" value="P:nucleotide-excision repair"/>
    <property type="evidence" value="ECO:0000315"/>
    <property type="project" value="WormBase"/>
</dbReference>
<dbReference type="Reactome" id="R-CEL-176187">
    <property type="pathway name" value="Activation of ATR in response to replication stress"/>
</dbReference>
<reference evidence="6 7" key="1">
    <citation type="journal article" date="1998" name="Science">
        <title>Genome sequence of the nematode C. elegans: a platform for investigating biology.</title>
        <authorList>
            <consortium name="The C. elegans sequencing consortium"/>
            <person name="Sulson J.E."/>
            <person name="Waterston R."/>
        </authorList>
    </citation>
    <scope>NUCLEOTIDE SEQUENCE [LARGE SCALE GENOMIC DNA]</scope>
    <source>
        <strain evidence="6 7">Bristol N2</strain>
    </source>
</reference>
<dbReference type="EMBL" id="BX284601">
    <property type="protein sequence ID" value="CCD68357.1"/>
    <property type="molecule type" value="Genomic_DNA"/>
</dbReference>
<dbReference type="GO" id="GO:0005730">
    <property type="term" value="C:nucleolus"/>
    <property type="evidence" value="ECO:0007669"/>
    <property type="project" value="InterPro"/>
</dbReference>
<evidence type="ECO:0000313" key="6">
    <source>
        <dbReference type="EMBL" id="CCD68357.1"/>
    </source>
</evidence>
<dbReference type="AGR" id="WB:WBGene00002042"/>
<dbReference type="FunCoup" id="G5EFI9">
    <property type="interactions" value="1906"/>
</dbReference>
<dbReference type="GO" id="GO:0044778">
    <property type="term" value="P:meiotic DNA integrity checkpoint signaling"/>
    <property type="evidence" value="ECO:0000318"/>
    <property type="project" value="GO_Central"/>
</dbReference>
<evidence type="ECO:0000256" key="2">
    <source>
        <dbReference type="ARBA" id="ARBA00005563"/>
    </source>
</evidence>
<dbReference type="GO" id="GO:0043073">
    <property type="term" value="C:germ cell nucleus"/>
    <property type="evidence" value="ECO:0000314"/>
    <property type="project" value="WormBase"/>
</dbReference>
<keyword evidence="7" id="KW-1185">Reference proteome</keyword>
<dbReference type="PANTHER" id="PTHR12900">
    <property type="entry name" value="MITOTIC AND DNA DAMAGE CHECKPOINT PROTEIN HUS1"/>
    <property type="match status" value="1"/>
</dbReference>
<dbReference type="Reactome" id="R-CEL-5693607">
    <property type="pathway name" value="Processing of DNA double-strand break ends"/>
</dbReference>
<dbReference type="PANTHER" id="PTHR12900:SF0">
    <property type="entry name" value="CHECKPOINT PROTEIN"/>
    <property type="match status" value="1"/>
</dbReference>
<dbReference type="OrthoDB" id="10063861at2759"/>
<dbReference type="PaxDb" id="6239-H26D21.1"/>
<dbReference type="OMA" id="QVRVDNR"/>
<evidence type="ECO:0000256" key="1">
    <source>
        <dbReference type="ARBA" id="ARBA00004123"/>
    </source>
</evidence>
<dbReference type="PIRSF" id="PIRSF011312">
    <property type="entry name" value="Cell_cycle_HUS1"/>
    <property type="match status" value="1"/>
</dbReference>
<dbReference type="MINT" id="G5EFI9"/>
<dbReference type="STRING" id="6239.H26D21.1.1"/>